<feature type="transmembrane region" description="Helical" evidence="1">
    <location>
        <begin position="232"/>
        <end position="256"/>
    </location>
</feature>
<dbReference type="InterPro" id="IPR001108">
    <property type="entry name" value="Peptidase_A22A"/>
</dbReference>
<sequence>MAEIPTDDTNNSPEQQTNDAFSLVFRKPIDSKIAEQLISDLLIEDLPRYQIKHPTMTINPIYHANGDLLAIDFGIPLTKALKRQIGEVIKLKYYKITGIDPSTEKERPMTFTDLLGTYRIKLTRIYIPILICIGISTFLAWLTSFPADVEINGATFPDENNAAEILLNGLIPVILSAVFITVLWLLIKKFGIIVFKVIMGILVVFYTWYGILFFATILGGVLQKSLPVNLGLVIYIAYLVIIIGSAIVLLIMGYLFFKNRLGVKQKNILVLLYGIFMGGLIGLYFPMWTTFSFAIFLSIWDLITVFKGPLGKIAGMLQEGQAQAKENLDNQVARGEYTKEEAQEISQFSSLQNQDIPDEELKDHYKEMEIELGSGDLILYSALVANVFVNTLKATESLFHTWISTIFVIVGVLSGAALTIYLLITKRRMLPALPFSMFFGIAMFFISKLFLLLF</sequence>
<dbReference type="PANTHER" id="PTHR10202">
    <property type="entry name" value="PRESENILIN"/>
    <property type="match status" value="1"/>
</dbReference>
<gene>
    <name evidence="2" type="ORF">NEF87_001720</name>
</gene>
<organism evidence="2 3">
    <name type="scientific">Candidatus Lokiarchaeum ossiferum</name>
    <dbReference type="NCBI Taxonomy" id="2951803"/>
    <lineage>
        <taxon>Archaea</taxon>
        <taxon>Promethearchaeati</taxon>
        <taxon>Promethearchaeota</taxon>
        <taxon>Promethearchaeia</taxon>
        <taxon>Promethearchaeales</taxon>
        <taxon>Promethearchaeaceae</taxon>
        <taxon>Candidatus Lokiarchaeum</taxon>
    </lineage>
</organism>
<dbReference type="Pfam" id="PF01080">
    <property type="entry name" value="Presenilin"/>
    <property type="match status" value="1"/>
</dbReference>
<dbReference type="Gene3D" id="1.10.472.100">
    <property type="entry name" value="Presenilin"/>
    <property type="match status" value="1"/>
</dbReference>
<dbReference type="Proteomes" id="UP001208689">
    <property type="component" value="Chromosome"/>
</dbReference>
<keyword evidence="1" id="KW-0472">Membrane</keyword>
<evidence type="ECO:0000313" key="2">
    <source>
        <dbReference type="EMBL" id="UYP45435.1"/>
    </source>
</evidence>
<reference evidence="2" key="1">
    <citation type="submission" date="2022-09" db="EMBL/GenBank/DDBJ databases">
        <title>Actin cytoskeleton and complex cell architecture in an #Asgard archaeon.</title>
        <authorList>
            <person name="Ponce Toledo R.I."/>
            <person name="Schleper C."/>
            <person name="Rodrigues Oliveira T."/>
            <person name="Wollweber F."/>
            <person name="Xu J."/>
            <person name="Rittmann S."/>
            <person name="Klingl A."/>
            <person name="Pilhofer M."/>
        </authorList>
    </citation>
    <scope>NUCLEOTIDE SEQUENCE</scope>
    <source>
        <strain evidence="2">B-35</strain>
    </source>
</reference>
<dbReference type="InterPro" id="IPR042524">
    <property type="entry name" value="Presenilin_C"/>
</dbReference>
<feature type="transmembrane region" description="Helical" evidence="1">
    <location>
        <begin position="193"/>
        <end position="220"/>
    </location>
</feature>
<keyword evidence="3" id="KW-1185">Reference proteome</keyword>
<feature type="transmembrane region" description="Helical" evidence="1">
    <location>
        <begin position="401"/>
        <end position="423"/>
    </location>
</feature>
<feature type="transmembrane region" description="Helical" evidence="1">
    <location>
        <begin position="125"/>
        <end position="145"/>
    </location>
</feature>
<feature type="transmembrane region" description="Helical" evidence="1">
    <location>
        <begin position="268"/>
        <end position="285"/>
    </location>
</feature>
<dbReference type="PANTHER" id="PTHR10202:SF13">
    <property type="entry name" value="PRESENILIN HOMOLOG"/>
    <property type="match status" value="1"/>
</dbReference>
<protein>
    <submittedName>
        <fullName evidence="2">Uncharacterized protein</fullName>
    </submittedName>
</protein>
<dbReference type="EMBL" id="CP104013">
    <property type="protein sequence ID" value="UYP45435.1"/>
    <property type="molecule type" value="Genomic_DNA"/>
</dbReference>
<evidence type="ECO:0000313" key="3">
    <source>
        <dbReference type="Proteomes" id="UP001208689"/>
    </source>
</evidence>
<name>A0ABY6HPI7_9ARCH</name>
<keyword evidence="1" id="KW-0812">Transmembrane</keyword>
<accession>A0ABY6HPI7</accession>
<feature type="transmembrane region" description="Helical" evidence="1">
    <location>
        <begin position="435"/>
        <end position="453"/>
    </location>
</feature>
<evidence type="ECO:0000256" key="1">
    <source>
        <dbReference type="SAM" id="Phobius"/>
    </source>
</evidence>
<keyword evidence="1" id="KW-1133">Transmembrane helix</keyword>
<feature type="transmembrane region" description="Helical" evidence="1">
    <location>
        <begin position="165"/>
        <end position="186"/>
    </location>
</feature>
<proteinExistence type="predicted"/>